<keyword evidence="1 2" id="KW-0812">Transmembrane</keyword>
<proteinExistence type="predicted"/>
<reference evidence="2 3" key="1">
    <citation type="journal article" date="2006" name="J. Bacteriol.">
        <title>The genome sequence of the obligately chemolithoautotrophic, facultatively anaerobic bacterium Thiobacillus denitrificans.</title>
        <authorList>
            <person name="Beller H.R."/>
            <person name="Chain P.S."/>
            <person name="Letain T.E."/>
            <person name="Chakicherla A."/>
            <person name="Larimer F.W."/>
            <person name="Richardson P.M."/>
            <person name="Coleman M.A."/>
            <person name="Wood A.P."/>
            <person name="Kelly D.P."/>
        </authorList>
    </citation>
    <scope>NUCLEOTIDE SEQUENCE [LARGE SCALE GENOMIC DNA]</scope>
    <source>
        <strain evidence="2 3">ATCC 25259</strain>
    </source>
</reference>
<accession>Q3SJI6</accession>
<keyword evidence="1" id="KW-1133">Transmembrane helix</keyword>
<evidence type="ECO:0000313" key="2">
    <source>
        <dbReference type="EMBL" id="AAZ97171.1"/>
    </source>
</evidence>
<evidence type="ECO:0000256" key="1">
    <source>
        <dbReference type="SAM" id="Phobius"/>
    </source>
</evidence>
<gene>
    <name evidence="2" type="ordered locus">Tbd_1218</name>
</gene>
<dbReference type="EMBL" id="CP000116">
    <property type="protein sequence ID" value="AAZ97171.1"/>
    <property type="molecule type" value="Genomic_DNA"/>
</dbReference>
<feature type="transmembrane region" description="Helical" evidence="1">
    <location>
        <begin position="26"/>
        <end position="48"/>
    </location>
</feature>
<dbReference type="STRING" id="292415.Tbd_1218"/>
<dbReference type="Proteomes" id="UP000008291">
    <property type="component" value="Chromosome"/>
</dbReference>
<sequence>MNTSPDNGVADDAKLASLKSLTTVTYALYALSLVVGVTAIVAIVLNYIKKDDARGTWLESHFTWQIRTFWWSVVWFVLGSITVFILIGWVVLGVAYVWFIYRIAKGWLNLNDNKPMAL</sequence>
<feature type="transmembrane region" description="Helical" evidence="1">
    <location>
        <begin position="69"/>
        <end position="101"/>
    </location>
</feature>
<dbReference type="OrthoDB" id="5405464at2"/>
<dbReference type="AlphaFoldDB" id="Q3SJI6"/>
<keyword evidence="3" id="KW-1185">Reference proteome</keyword>
<protein>
    <submittedName>
        <fullName evidence="2">Probable transmembrane protein</fullName>
    </submittedName>
</protein>
<dbReference type="HOGENOM" id="CLU_129294_1_0_4"/>
<dbReference type="KEGG" id="tbd:Tbd_1218"/>
<dbReference type="eggNOG" id="COG3671">
    <property type="taxonomic scope" value="Bacteria"/>
</dbReference>
<organism evidence="2 3">
    <name type="scientific">Thiobacillus denitrificans (strain ATCC 25259 / T1)</name>
    <dbReference type="NCBI Taxonomy" id="292415"/>
    <lineage>
        <taxon>Bacteria</taxon>
        <taxon>Pseudomonadati</taxon>
        <taxon>Pseudomonadota</taxon>
        <taxon>Betaproteobacteria</taxon>
        <taxon>Nitrosomonadales</taxon>
        <taxon>Thiobacillaceae</taxon>
        <taxon>Thiobacillus</taxon>
    </lineage>
</organism>
<keyword evidence="1" id="KW-0472">Membrane</keyword>
<evidence type="ECO:0000313" key="3">
    <source>
        <dbReference type="Proteomes" id="UP000008291"/>
    </source>
</evidence>
<dbReference type="RefSeq" id="WP_011311730.1">
    <property type="nucleotide sequence ID" value="NC_007404.1"/>
</dbReference>
<name>Q3SJI6_THIDA</name>